<evidence type="ECO:0000313" key="9">
    <source>
        <dbReference type="Proteomes" id="UP000515135"/>
    </source>
</evidence>
<dbReference type="KEGG" id="bbel:109462363"/>
<feature type="region of interest" description="Disordered" evidence="7">
    <location>
        <begin position="213"/>
        <end position="297"/>
    </location>
</feature>
<feature type="compositionally biased region" description="Polar residues" evidence="7">
    <location>
        <begin position="282"/>
        <end position="297"/>
    </location>
</feature>
<dbReference type="FunFam" id="1.10.10.60:FF:000357">
    <property type="entry name" value="Motor neuron and pancreas homeobox 1"/>
    <property type="match status" value="1"/>
</dbReference>
<dbReference type="Gene3D" id="1.10.10.60">
    <property type="entry name" value="Homeodomain-like"/>
    <property type="match status" value="1"/>
</dbReference>
<dbReference type="InterPro" id="IPR050848">
    <property type="entry name" value="Homeobox_TF"/>
</dbReference>
<keyword evidence="4 5" id="KW-0539">Nucleus</keyword>
<accession>A0A6P4XV12</accession>
<dbReference type="InterPro" id="IPR017970">
    <property type="entry name" value="Homeobox_CS"/>
</dbReference>
<evidence type="ECO:0000256" key="4">
    <source>
        <dbReference type="ARBA" id="ARBA00023242"/>
    </source>
</evidence>
<evidence type="ECO:0000256" key="7">
    <source>
        <dbReference type="SAM" id="MobiDB-lite"/>
    </source>
</evidence>
<dbReference type="GO" id="GO:0000981">
    <property type="term" value="F:DNA-binding transcription factor activity, RNA polymerase II-specific"/>
    <property type="evidence" value="ECO:0007669"/>
    <property type="project" value="InterPro"/>
</dbReference>
<proteinExistence type="predicted"/>
<dbReference type="RefSeq" id="XP_019614464.1">
    <property type="nucleotide sequence ID" value="XM_019758905.1"/>
</dbReference>
<dbReference type="SMART" id="SM00389">
    <property type="entry name" value="HOX"/>
    <property type="match status" value="1"/>
</dbReference>
<keyword evidence="9" id="KW-1185">Reference proteome</keyword>
<name>A0A6P4XV12_BRABE</name>
<evidence type="ECO:0000256" key="3">
    <source>
        <dbReference type="ARBA" id="ARBA00023155"/>
    </source>
</evidence>
<dbReference type="PROSITE" id="PS00027">
    <property type="entry name" value="HOMEOBOX_1"/>
    <property type="match status" value="1"/>
</dbReference>
<feature type="region of interest" description="Disordered" evidence="7">
    <location>
        <begin position="1"/>
        <end position="83"/>
    </location>
</feature>
<evidence type="ECO:0000256" key="5">
    <source>
        <dbReference type="PROSITE-ProRule" id="PRU00108"/>
    </source>
</evidence>
<dbReference type="GO" id="GO:0005634">
    <property type="term" value="C:nucleus"/>
    <property type="evidence" value="ECO:0007669"/>
    <property type="project" value="UniProtKB-SubCell"/>
</dbReference>
<protein>
    <submittedName>
        <fullName evidence="10">Motor neuron and pancreas homeobox protein 1-like</fullName>
    </submittedName>
</protein>
<feature type="compositionally biased region" description="Polar residues" evidence="7">
    <location>
        <begin position="223"/>
        <end position="236"/>
    </location>
</feature>
<organism evidence="9 10">
    <name type="scientific">Branchiostoma belcheri</name>
    <name type="common">Amphioxus</name>
    <dbReference type="NCBI Taxonomy" id="7741"/>
    <lineage>
        <taxon>Eukaryota</taxon>
        <taxon>Metazoa</taxon>
        <taxon>Chordata</taxon>
        <taxon>Cephalochordata</taxon>
        <taxon>Leptocardii</taxon>
        <taxon>Amphioxiformes</taxon>
        <taxon>Branchiostomatidae</taxon>
        <taxon>Branchiostoma</taxon>
    </lineage>
</organism>
<evidence type="ECO:0000256" key="1">
    <source>
        <dbReference type="ARBA" id="ARBA00004123"/>
    </source>
</evidence>
<dbReference type="PRINTS" id="PR00024">
    <property type="entry name" value="HOMEOBOX"/>
</dbReference>
<sequence>MMTESIKSFRIDDLLASDRRKLQRASGLGVWSPRQRSPTASEPSPRGGPDTPPVSPLAEESSKMSPPSSFVPRPGLLHLHPSAGLPLHPHPAYSQHHFPLTANGAHHFGFSGFHPHHPDHLKTAMPFEWVRAAGMIMPRMDYGVHPSQASPLCKTRRPRTAFTSQQLLELEKYFKENKYLSRPKRFEVATALMLTETQVKIWFQNRRMKWKRSKKAKDEVAQDKSTSGSAKATDSSKMADPKDNFNMADLSDPDEDYSEHAQEEIDVTDSIDGSSDNEESTKSLQISLQTKSDVTSR</sequence>
<dbReference type="PANTHER" id="PTHR24333:SF13">
    <property type="entry name" value="HOMEOBOX DOMAIN-CONTAINING PROTEIN"/>
    <property type="match status" value="1"/>
</dbReference>
<dbReference type="CDD" id="cd00086">
    <property type="entry name" value="homeodomain"/>
    <property type="match status" value="1"/>
</dbReference>
<keyword evidence="2 5" id="KW-0238">DNA-binding</keyword>
<dbReference type="Pfam" id="PF00046">
    <property type="entry name" value="Homeodomain"/>
    <property type="match status" value="1"/>
</dbReference>
<dbReference type="AlphaFoldDB" id="A0A6P4XV12"/>
<evidence type="ECO:0000256" key="6">
    <source>
        <dbReference type="RuleBase" id="RU000682"/>
    </source>
</evidence>
<dbReference type="GeneID" id="109462363"/>
<dbReference type="PROSITE" id="PS50071">
    <property type="entry name" value="HOMEOBOX_2"/>
    <property type="match status" value="1"/>
</dbReference>
<dbReference type="InterPro" id="IPR009057">
    <property type="entry name" value="Homeodomain-like_sf"/>
</dbReference>
<evidence type="ECO:0000259" key="8">
    <source>
        <dbReference type="PROSITE" id="PS50071"/>
    </source>
</evidence>
<evidence type="ECO:0000256" key="2">
    <source>
        <dbReference type="ARBA" id="ARBA00023125"/>
    </source>
</evidence>
<evidence type="ECO:0000313" key="10">
    <source>
        <dbReference type="RefSeq" id="XP_019614464.1"/>
    </source>
</evidence>
<dbReference type="OrthoDB" id="6159439at2759"/>
<feature type="compositionally biased region" description="Basic and acidic residues" evidence="7">
    <location>
        <begin position="7"/>
        <end position="20"/>
    </location>
</feature>
<dbReference type="InterPro" id="IPR001356">
    <property type="entry name" value="HD"/>
</dbReference>
<dbReference type="InterPro" id="IPR020479">
    <property type="entry name" value="HD_metazoa"/>
</dbReference>
<feature type="domain" description="Homeobox" evidence="8">
    <location>
        <begin position="153"/>
        <end position="213"/>
    </location>
</feature>
<reference evidence="10" key="1">
    <citation type="submission" date="2025-08" db="UniProtKB">
        <authorList>
            <consortium name="RefSeq"/>
        </authorList>
    </citation>
    <scope>IDENTIFICATION</scope>
    <source>
        <tissue evidence="10">Gonad</tissue>
    </source>
</reference>
<dbReference type="Proteomes" id="UP000515135">
    <property type="component" value="Unplaced"/>
</dbReference>
<feature type="DNA-binding region" description="Homeobox" evidence="5">
    <location>
        <begin position="155"/>
        <end position="214"/>
    </location>
</feature>
<dbReference type="GO" id="GO:0003677">
    <property type="term" value="F:DNA binding"/>
    <property type="evidence" value="ECO:0007669"/>
    <property type="project" value="UniProtKB-UniRule"/>
</dbReference>
<keyword evidence="3 5" id="KW-0371">Homeobox</keyword>
<gene>
    <name evidence="10" type="primary">LOC109462363</name>
</gene>
<comment type="subcellular location">
    <subcellularLocation>
        <location evidence="1 5 6">Nucleus</location>
    </subcellularLocation>
</comment>
<dbReference type="PANTHER" id="PTHR24333">
    <property type="entry name" value="HOMEO BOX HB9 LIKE A-RELATED"/>
    <property type="match status" value="1"/>
</dbReference>
<dbReference type="SUPFAM" id="SSF46689">
    <property type="entry name" value="Homeodomain-like"/>
    <property type="match status" value="1"/>
</dbReference>